<comment type="caution">
    <text evidence="4">The sequence shown here is derived from an EMBL/GenBank/DDBJ whole genome shotgun (WGS) entry which is preliminary data.</text>
</comment>
<feature type="transmembrane region" description="Helical" evidence="1">
    <location>
        <begin position="76"/>
        <end position="96"/>
    </location>
</feature>
<keyword evidence="1" id="KW-0812">Transmembrane</keyword>
<dbReference type="PANTHER" id="PTHR40047">
    <property type="entry name" value="UPF0703 PROTEIN YCGQ"/>
    <property type="match status" value="1"/>
</dbReference>
<gene>
    <name evidence="4" type="ORF">FDA94_26250</name>
</gene>
<dbReference type="InterPro" id="IPR015402">
    <property type="entry name" value="DUF1980"/>
</dbReference>
<evidence type="ECO:0000259" key="2">
    <source>
        <dbReference type="Pfam" id="PF09323"/>
    </source>
</evidence>
<dbReference type="EMBL" id="SZQA01000029">
    <property type="protein sequence ID" value="TKK85183.1"/>
    <property type="molecule type" value="Genomic_DNA"/>
</dbReference>
<accession>A0A4V5UYW8</accession>
<dbReference type="PANTHER" id="PTHR40047:SF1">
    <property type="entry name" value="UPF0703 PROTEIN YCGQ"/>
    <property type="match status" value="1"/>
</dbReference>
<dbReference type="NCBIfam" id="TIGR03943">
    <property type="entry name" value="TIGR03943 family putative permease subunit"/>
    <property type="match status" value="1"/>
</dbReference>
<dbReference type="OrthoDB" id="359029at2"/>
<keyword evidence="5" id="KW-1185">Reference proteome</keyword>
<dbReference type="InterPro" id="IPR052955">
    <property type="entry name" value="UPF0703_membrane_permease"/>
</dbReference>
<sequence length="242" mass="25777">MNRLTQSMILILLGGAVLRITTVSTTYLNYVKPGFRPFLIAAGVVVLALGVIGLVQEWRGAHADEHDGHDGHDGHAHAPGVAWLLTLPVFAIFLIAPPALGAFSAKSEEAQARPVAAAEPYDALAAGQVNEMTIGEFVGRAWGEGADSLAGRQVRLTGFAVPSQKKKDRWYLARIQIACCAADGVALKVAVLDADMPPENTWVEVVGTWKRPPSGRLEPGTIAPELTVTSLTSIPQPVEPYE</sequence>
<feature type="domain" description="DUF1980" evidence="2">
    <location>
        <begin position="8"/>
        <end position="113"/>
    </location>
</feature>
<evidence type="ECO:0000256" key="1">
    <source>
        <dbReference type="SAM" id="Phobius"/>
    </source>
</evidence>
<dbReference type="AlphaFoldDB" id="A0A4V5UYW8"/>
<protein>
    <submittedName>
        <fullName evidence="4">TIGR03943 family protein</fullName>
    </submittedName>
</protein>
<dbReference type="Proteomes" id="UP000308705">
    <property type="component" value="Unassembled WGS sequence"/>
</dbReference>
<feature type="domain" description="DUF1980" evidence="3">
    <location>
        <begin position="147"/>
        <end position="241"/>
    </location>
</feature>
<evidence type="ECO:0000259" key="3">
    <source>
        <dbReference type="Pfam" id="PF21537"/>
    </source>
</evidence>
<dbReference type="Pfam" id="PF21537">
    <property type="entry name" value="DUF1980_C"/>
    <property type="match status" value="1"/>
</dbReference>
<name>A0A4V5UYW8_9ACTN</name>
<reference evidence="4 5" key="1">
    <citation type="submission" date="2019-04" db="EMBL/GenBank/DDBJ databases">
        <title>Herbidospora sp. NEAU-GS14.nov., a novel actinomycete isolated from soil.</title>
        <authorList>
            <person name="Han L."/>
        </authorList>
    </citation>
    <scope>NUCLEOTIDE SEQUENCE [LARGE SCALE GENOMIC DNA]</scope>
    <source>
        <strain evidence="4 5">NEAU-GS14</strain>
    </source>
</reference>
<evidence type="ECO:0000313" key="4">
    <source>
        <dbReference type="EMBL" id="TKK85183.1"/>
    </source>
</evidence>
<dbReference type="Pfam" id="PF09323">
    <property type="entry name" value="DUF1980"/>
    <property type="match status" value="1"/>
</dbReference>
<keyword evidence="1" id="KW-0472">Membrane</keyword>
<organism evidence="4 5">
    <name type="scientific">Herbidospora galbida</name>
    <dbReference type="NCBI Taxonomy" id="2575442"/>
    <lineage>
        <taxon>Bacteria</taxon>
        <taxon>Bacillati</taxon>
        <taxon>Actinomycetota</taxon>
        <taxon>Actinomycetes</taxon>
        <taxon>Streptosporangiales</taxon>
        <taxon>Streptosporangiaceae</taxon>
        <taxon>Herbidospora</taxon>
    </lineage>
</organism>
<keyword evidence="1" id="KW-1133">Transmembrane helix</keyword>
<feature type="transmembrane region" description="Helical" evidence="1">
    <location>
        <begin position="35"/>
        <end position="55"/>
    </location>
</feature>
<dbReference type="RefSeq" id="WP_137249747.1">
    <property type="nucleotide sequence ID" value="NZ_SZQA01000029.1"/>
</dbReference>
<dbReference type="InterPro" id="IPR048493">
    <property type="entry name" value="DUF1980_N"/>
</dbReference>
<proteinExistence type="predicted"/>
<evidence type="ECO:0000313" key="5">
    <source>
        <dbReference type="Proteomes" id="UP000308705"/>
    </source>
</evidence>
<dbReference type="InterPro" id="IPR048447">
    <property type="entry name" value="DUF1980_C"/>
</dbReference>